<proteinExistence type="predicted"/>
<accession>A0A8S5PR27</accession>
<dbReference type="NCBIfam" id="TIGR01641">
    <property type="entry name" value="phageSPP1_gp7"/>
    <property type="match status" value="1"/>
</dbReference>
<reference evidence="2" key="1">
    <citation type="journal article" date="2021" name="Proc. Natl. Acad. Sci. U.S.A.">
        <title>A Catalog of Tens of Thousands of Viruses from Human Metagenomes Reveals Hidden Associations with Chronic Diseases.</title>
        <authorList>
            <person name="Tisza M.J."/>
            <person name="Buck C.B."/>
        </authorList>
    </citation>
    <scope>NUCLEOTIDE SEQUENCE</scope>
    <source>
        <strain evidence="2">CtDtx1</strain>
    </source>
</reference>
<evidence type="ECO:0000313" key="2">
    <source>
        <dbReference type="EMBL" id="DAE09607.1"/>
    </source>
</evidence>
<name>A0A8S5PR27_9CAUD</name>
<organism evidence="2">
    <name type="scientific">Siphoviridae sp. ctDtx1</name>
    <dbReference type="NCBI Taxonomy" id="2825391"/>
    <lineage>
        <taxon>Viruses</taxon>
        <taxon>Duplodnaviria</taxon>
        <taxon>Heunggongvirae</taxon>
        <taxon>Uroviricota</taxon>
        <taxon>Caudoviricetes</taxon>
    </lineage>
</organism>
<dbReference type="InterPro" id="IPR006528">
    <property type="entry name" value="Phage_head_morphogenesis_dom"/>
</dbReference>
<sequence>MKLTKEEKFIESLYKLAEKQLKIIYRHKRLNRDVLLQEVANILLTYTIANDVMVMDSATIEKEYKKMSKLIIDISKGEAASQEKIIEELLSTVVKETFSFYNYNKGLKDVKKIIESNFKGKHFSDRVWENEKEVANHLHRKVQDFLKGKVNVNQIRKDIEKTFNMSAYNSKRLVETEVSRVSSNAFDRYCEETGVKKVRYNATLDSKLCDDCGKYQDKVFDIKDKLETPRHPCCRCFYTIEE</sequence>
<dbReference type="EMBL" id="BK015489">
    <property type="protein sequence ID" value="DAE09607.1"/>
    <property type="molecule type" value="Genomic_DNA"/>
</dbReference>
<protein>
    <submittedName>
        <fullName evidence="2">Minor capsid protein</fullName>
    </submittedName>
</protein>
<evidence type="ECO:0000259" key="1">
    <source>
        <dbReference type="Pfam" id="PF04233"/>
    </source>
</evidence>
<feature type="domain" description="Phage head morphogenesis" evidence="1">
    <location>
        <begin position="148"/>
        <end position="237"/>
    </location>
</feature>
<dbReference type="Pfam" id="PF04233">
    <property type="entry name" value="Phage_Mu_F"/>
    <property type="match status" value="1"/>
</dbReference>